<organism evidence="1 2">
    <name type="scientific">Vigna mungo</name>
    <name type="common">Black gram</name>
    <name type="synonym">Phaseolus mungo</name>
    <dbReference type="NCBI Taxonomy" id="3915"/>
    <lineage>
        <taxon>Eukaryota</taxon>
        <taxon>Viridiplantae</taxon>
        <taxon>Streptophyta</taxon>
        <taxon>Embryophyta</taxon>
        <taxon>Tracheophyta</taxon>
        <taxon>Spermatophyta</taxon>
        <taxon>Magnoliopsida</taxon>
        <taxon>eudicotyledons</taxon>
        <taxon>Gunneridae</taxon>
        <taxon>Pentapetalae</taxon>
        <taxon>rosids</taxon>
        <taxon>fabids</taxon>
        <taxon>Fabales</taxon>
        <taxon>Fabaceae</taxon>
        <taxon>Papilionoideae</taxon>
        <taxon>50 kb inversion clade</taxon>
        <taxon>NPAAA clade</taxon>
        <taxon>indigoferoid/millettioid clade</taxon>
        <taxon>Phaseoleae</taxon>
        <taxon>Vigna</taxon>
    </lineage>
</organism>
<accession>A0AAQ3P4Z5</accession>
<proteinExistence type="predicted"/>
<evidence type="ECO:0000313" key="2">
    <source>
        <dbReference type="Proteomes" id="UP001374535"/>
    </source>
</evidence>
<dbReference type="Proteomes" id="UP001374535">
    <property type="component" value="Chromosome 2"/>
</dbReference>
<name>A0AAQ3P4Z5_VIGMU</name>
<keyword evidence="2" id="KW-1185">Reference proteome</keyword>
<dbReference type="EMBL" id="CP144699">
    <property type="protein sequence ID" value="WVZ20991.1"/>
    <property type="molecule type" value="Genomic_DNA"/>
</dbReference>
<protein>
    <recommendedName>
        <fullName evidence="3">Retrovirus-related Pol polyprotein from transposon TNT 1-94</fullName>
    </recommendedName>
</protein>
<evidence type="ECO:0000313" key="1">
    <source>
        <dbReference type="EMBL" id="WVZ20991.1"/>
    </source>
</evidence>
<sequence length="131" mass="15253">MLGYSETSGTFRVYNSRTLKVEEVIHVKFNLDPYLYKSKLDNSFSKLQINDTLSKEENVFTLVDALNGNEEIQPEKPLDNTFEERKEPNSLHCLIVMNYPLEKIIGNMNEHVRTIAYHKQPTIKCQSSSRR</sequence>
<evidence type="ECO:0008006" key="3">
    <source>
        <dbReference type="Google" id="ProtNLM"/>
    </source>
</evidence>
<dbReference type="AlphaFoldDB" id="A0AAQ3P4Z5"/>
<gene>
    <name evidence="1" type="ORF">V8G54_008313</name>
</gene>
<reference evidence="1 2" key="1">
    <citation type="journal article" date="2023" name="Life. Sci Alliance">
        <title>Evolutionary insights into 3D genome organization and epigenetic landscape of Vigna mungo.</title>
        <authorList>
            <person name="Junaid A."/>
            <person name="Singh B."/>
            <person name="Bhatia S."/>
        </authorList>
    </citation>
    <scope>NUCLEOTIDE SEQUENCE [LARGE SCALE GENOMIC DNA]</scope>
    <source>
        <strain evidence="1">Urdbean</strain>
    </source>
</reference>